<evidence type="ECO:0000256" key="1">
    <source>
        <dbReference type="ARBA" id="ARBA00023157"/>
    </source>
</evidence>
<keyword evidence="2" id="KW-1133">Transmembrane helix</keyword>
<dbReference type="PANTHER" id="PTHR11675">
    <property type="entry name" value="N-ACETYLGALACTOSAMINYLTRANSFERASE"/>
    <property type="match status" value="1"/>
</dbReference>
<reference evidence="3" key="1">
    <citation type="submission" date="2025-08" db="UniProtKB">
        <authorList>
            <consortium name="Ensembl"/>
        </authorList>
    </citation>
    <scope>IDENTIFICATION</scope>
</reference>
<reference evidence="3" key="2">
    <citation type="submission" date="2025-09" db="UniProtKB">
        <authorList>
            <consortium name="Ensembl"/>
        </authorList>
    </citation>
    <scope>IDENTIFICATION</scope>
</reference>
<keyword evidence="2" id="KW-0812">Transmembrane</keyword>
<evidence type="ECO:0000313" key="4">
    <source>
        <dbReference type="Proteomes" id="UP000261420"/>
    </source>
</evidence>
<keyword evidence="4" id="KW-1185">Reference proteome</keyword>
<feature type="transmembrane region" description="Helical" evidence="2">
    <location>
        <begin position="169"/>
        <end position="194"/>
    </location>
</feature>
<dbReference type="STRING" id="41447.ENSSDUP00000015705"/>
<dbReference type="AlphaFoldDB" id="A0A3B4UDC0"/>
<dbReference type="SUPFAM" id="SSF53448">
    <property type="entry name" value="Nucleotide-diphospho-sugar transferases"/>
    <property type="match status" value="1"/>
</dbReference>
<dbReference type="Ensembl" id="ENSSDUT00000015993.1">
    <property type="protein sequence ID" value="ENSSDUP00000015705.1"/>
    <property type="gene ID" value="ENSSDUG00000011458.1"/>
</dbReference>
<keyword evidence="2" id="KW-0472">Membrane</keyword>
<dbReference type="GO" id="GO:0005794">
    <property type="term" value="C:Golgi apparatus"/>
    <property type="evidence" value="ECO:0007669"/>
    <property type="project" value="TreeGrafter"/>
</dbReference>
<dbReference type="Proteomes" id="UP000261420">
    <property type="component" value="Unplaced"/>
</dbReference>
<dbReference type="PANTHER" id="PTHR11675:SF137">
    <property type="entry name" value="POLYPEPTIDE N-ACETYLGALACTOSAMINYLTRANSFERASE"/>
    <property type="match status" value="1"/>
</dbReference>
<accession>A0A3B4UDC0</accession>
<dbReference type="OMA" id="GAVSTHX"/>
<keyword evidence="1" id="KW-1015">Disulfide bond</keyword>
<organism evidence="3 4">
    <name type="scientific">Seriola dumerili</name>
    <name type="common">Greater amberjack</name>
    <name type="synonym">Caranx dumerili</name>
    <dbReference type="NCBI Taxonomy" id="41447"/>
    <lineage>
        <taxon>Eukaryota</taxon>
        <taxon>Metazoa</taxon>
        <taxon>Chordata</taxon>
        <taxon>Craniata</taxon>
        <taxon>Vertebrata</taxon>
        <taxon>Euteleostomi</taxon>
        <taxon>Actinopterygii</taxon>
        <taxon>Neopterygii</taxon>
        <taxon>Teleostei</taxon>
        <taxon>Neoteleostei</taxon>
        <taxon>Acanthomorphata</taxon>
        <taxon>Carangaria</taxon>
        <taxon>Carangiformes</taxon>
        <taxon>Carangidae</taxon>
        <taxon>Seriola</taxon>
    </lineage>
</organism>
<evidence type="ECO:0000313" key="3">
    <source>
        <dbReference type="Ensembl" id="ENSSDUP00000015705.1"/>
    </source>
</evidence>
<protein>
    <submittedName>
        <fullName evidence="3">Uncharacterized protein</fullName>
    </submittedName>
</protein>
<dbReference type="Gene3D" id="3.90.550.10">
    <property type="entry name" value="Spore Coat Polysaccharide Biosynthesis Protein SpsA, Chain A"/>
    <property type="match status" value="1"/>
</dbReference>
<dbReference type="GeneTree" id="ENSGT00940000166246"/>
<name>A0A3B4UDC0_SERDU</name>
<proteinExistence type="predicted"/>
<evidence type="ECO:0000256" key="2">
    <source>
        <dbReference type="SAM" id="Phobius"/>
    </source>
</evidence>
<dbReference type="InterPro" id="IPR029044">
    <property type="entry name" value="Nucleotide-diphossugar_trans"/>
</dbReference>
<dbReference type="GO" id="GO:0004653">
    <property type="term" value="F:polypeptide N-acetylgalactosaminyltransferase activity"/>
    <property type="evidence" value="ECO:0007669"/>
    <property type="project" value="TreeGrafter"/>
</dbReference>
<sequence length="203" mass="23396">MEIWGGENVEMSFRVWQCGGQLEIIPCSVVGHVFRTKSPHTFPKGTEVITRNQVRLAEVWMDDYKKIYYRRNKNAAVMHKYGDISDRLKLRDRLQCKNFTWYLNTVYPEAFVPDLMPDKFGAVSHVSLYLHVDVNDITHLTSAIRLFFHPTPRRNFLLYLTLRLFSFSLFPALLSCALPCGSISLVLSLLLFCLEASGQSQSL</sequence>
<dbReference type="GO" id="GO:0006493">
    <property type="term" value="P:protein O-linked glycosylation"/>
    <property type="evidence" value="ECO:0007669"/>
    <property type="project" value="TreeGrafter"/>
</dbReference>